<name>A0A1M4UPF5_9GAMM</name>
<dbReference type="RefSeq" id="WP_073270613.1">
    <property type="nucleotide sequence ID" value="NZ_FQVA01000001.1"/>
</dbReference>
<dbReference type="InterPro" id="IPR023430">
    <property type="entry name" value="Pept_HybD-like_dom_sf"/>
</dbReference>
<evidence type="ECO:0000313" key="6">
    <source>
        <dbReference type="Proteomes" id="UP000184170"/>
    </source>
</evidence>
<dbReference type="CDD" id="cd00518">
    <property type="entry name" value="H2MP"/>
    <property type="match status" value="1"/>
</dbReference>
<dbReference type="GO" id="GO:0004190">
    <property type="term" value="F:aspartic-type endopeptidase activity"/>
    <property type="evidence" value="ECO:0007669"/>
    <property type="project" value="UniProtKB-KW"/>
</dbReference>
<dbReference type="Proteomes" id="UP000184170">
    <property type="component" value="Unassembled WGS sequence"/>
</dbReference>
<organism evidence="5 6">
    <name type="scientific">Microbulbifer donghaiensis</name>
    <dbReference type="NCBI Taxonomy" id="494016"/>
    <lineage>
        <taxon>Bacteria</taxon>
        <taxon>Pseudomonadati</taxon>
        <taxon>Pseudomonadota</taxon>
        <taxon>Gammaproteobacteria</taxon>
        <taxon>Cellvibrionales</taxon>
        <taxon>Microbulbiferaceae</taxon>
        <taxon>Microbulbifer</taxon>
    </lineage>
</organism>
<gene>
    <name evidence="5" type="ORF">SAMN04487965_0218</name>
</gene>
<evidence type="ECO:0000256" key="3">
    <source>
        <dbReference type="ARBA" id="ARBA00022750"/>
    </source>
</evidence>
<dbReference type="OrthoDB" id="9808862at2"/>
<dbReference type="Gene3D" id="3.40.50.1450">
    <property type="entry name" value="HybD-like"/>
    <property type="match status" value="1"/>
</dbReference>
<evidence type="ECO:0000313" key="5">
    <source>
        <dbReference type="EMBL" id="SHE58596.1"/>
    </source>
</evidence>
<evidence type="ECO:0000256" key="1">
    <source>
        <dbReference type="ARBA" id="ARBA00006814"/>
    </source>
</evidence>
<dbReference type="AlphaFoldDB" id="A0A1M4UPF5"/>
<proteinExistence type="inferred from homology"/>
<evidence type="ECO:0000256" key="4">
    <source>
        <dbReference type="ARBA" id="ARBA00022801"/>
    </source>
</evidence>
<accession>A0A1M4UPF5</accession>
<dbReference type="Pfam" id="PF01750">
    <property type="entry name" value="HycI"/>
    <property type="match status" value="1"/>
</dbReference>
<dbReference type="InterPro" id="IPR000671">
    <property type="entry name" value="Peptidase_A31"/>
</dbReference>
<dbReference type="GO" id="GO:0008047">
    <property type="term" value="F:enzyme activator activity"/>
    <property type="evidence" value="ECO:0007669"/>
    <property type="project" value="InterPro"/>
</dbReference>
<dbReference type="EMBL" id="FQVA01000001">
    <property type="protein sequence ID" value="SHE58596.1"/>
    <property type="molecule type" value="Genomic_DNA"/>
</dbReference>
<dbReference type="STRING" id="494016.SAMN04487965_0218"/>
<keyword evidence="4" id="KW-0378">Hydrolase</keyword>
<dbReference type="PANTHER" id="PTHR30302">
    <property type="entry name" value="HYDROGENASE 1 MATURATION PROTEASE"/>
    <property type="match status" value="1"/>
</dbReference>
<keyword evidence="2 5" id="KW-0645">Protease</keyword>
<keyword evidence="6" id="KW-1185">Reference proteome</keyword>
<reference evidence="6" key="1">
    <citation type="submission" date="2016-11" db="EMBL/GenBank/DDBJ databases">
        <authorList>
            <person name="Varghese N."/>
            <person name="Submissions S."/>
        </authorList>
    </citation>
    <scope>NUCLEOTIDE SEQUENCE [LARGE SCALE GENOMIC DNA]</scope>
    <source>
        <strain evidence="6">CGMCC 1.7063</strain>
    </source>
</reference>
<dbReference type="PANTHER" id="PTHR30302:SF1">
    <property type="entry name" value="HYDROGENASE 2 MATURATION PROTEASE"/>
    <property type="match status" value="1"/>
</dbReference>
<keyword evidence="3" id="KW-0064">Aspartyl protease</keyword>
<dbReference type="SUPFAM" id="SSF53163">
    <property type="entry name" value="HybD-like"/>
    <property type="match status" value="1"/>
</dbReference>
<comment type="similarity">
    <text evidence="1">Belongs to the peptidase A31 family.</text>
</comment>
<sequence length="160" mass="16968">MNWAIISLGNRFRGDDGIGPLVLDKLRERFGRALDCIENGGDMTQLLEDWRERHVCVVDAVVLPGRAAGDIIRLDGLADPPLETVRTTSSHGLDLAEAIELGRALGALPLRMDIYAICGENFATGAALTADVAAAAGRVARSIAETLVQQTGGPFCTSNP</sequence>
<dbReference type="GO" id="GO:0016485">
    <property type="term" value="P:protein processing"/>
    <property type="evidence" value="ECO:0007669"/>
    <property type="project" value="TreeGrafter"/>
</dbReference>
<evidence type="ECO:0000256" key="2">
    <source>
        <dbReference type="ARBA" id="ARBA00022670"/>
    </source>
</evidence>
<protein>
    <submittedName>
        <fullName evidence="5">Hydrogenase maturation protease</fullName>
    </submittedName>
</protein>
<dbReference type="NCBIfam" id="TIGR00072">
    <property type="entry name" value="hydrog_prot"/>
    <property type="match status" value="1"/>
</dbReference>